<dbReference type="PROSITE" id="PS00061">
    <property type="entry name" value="ADH_SHORT"/>
    <property type="match status" value="1"/>
</dbReference>
<dbReference type="InterPro" id="IPR057326">
    <property type="entry name" value="KR_dom"/>
</dbReference>
<dbReference type="FunFam" id="3.40.50.720:FF:000173">
    <property type="entry name" value="3-oxoacyl-[acyl-carrier protein] reductase"/>
    <property type="match status" value="1"/>
</dbReference>
<dbReference type="NCBIfam" id="NF006072">
    <property type="entry name" value="PRK08217.1"/>
    <property type="match status" value="1"/>
</dbReference>
<dbReference type="InterPro" id="IPR036291">
    <property type="entry name" value="NAD(P)-bd_dom_sf"/>
</dbReference>
<reference evidence="5" key="1">
    <citation type="submission" date="2016-05" db="EMBL/GenBank/DDBJ databases">
        <authorList>
            <person name="Baek K."/>
            <person name="Yang S.-J."/>
        </authorList>
    </citation>
    <scope>NUCLEOTIDE SEQUENCE [LARGE SCALE GENOMIC DNA]</scope>
    <source>
        <strain evidence="5">ST58-10</strain>
    </source>
</reference>
<dbReference type="EMBL" id="CP015839">
    <property type="protein sequence ID" value="ANG62077.1"/>
    <property type="molecule type" value="Genomic_DNA"/>
</dbReference>
<dbReference type="PRINTS" id="PR00080">
    <property type="entry name" value="SDRFAMILY"/>
</dbReference>
<dbReference type="SMART" id="SM00822">
    <property type="entry name" value="PKS_KR"/>
    <property type="match status" value="1"/>
</dbReference>
<dbReference type="PANTHER" id="PTHR42760">
    <property type="entry name" value="SHORT-CHAIN DEHYDROGENASES/REDUCTASES FAMILY MEMBER"/>
    <property type="match status" value="1"/>
</dbReference>
<evidence type="ECO:0000256" key="2">
    <source>
        <dbReference type="ARBA" id="ARBA00023002"/>
    </source>
</evidence>
<dbReference type="KEGG" id="mars:A8C75_05935"/>
<dbReference type="STRING" id="1821621.A8C75_05935"/>
<dbReference type="Proteomes" id="UP000078070">
    <property type="component" value="Chromosome"/>
</dbReference>
<evidence type="ECO:0000313" key="4">
    <source>
        <dbReference type="EMBL" id="ANG62077.1"/>
    </source>
</evidence>
<proteinExistence type="inferred from homology"/>
<dbReference type="InterPro" id="IPR002347">
    <property type="entry name" value="SDR_fam"/>
</dbReference>
<dbReference type="GO" id="GO:0016616">
    <property type="term" value="F:oxidoreductase activity, acting on the CH-OH group of donors, NAD or NADP as acceptor"/>
    <property type="evidence" value="ECO:0007669"/>
    <property type="project" value="TreeGrafter"/>
</dbReference>
<dbReference type="PRINTS" id="PR00081">
    <property type="entry name" value="GDHRDH"/>
</dbReference>
<evidence type="ECO:0000259" key="3">
    <source>
        <dbReference type="SMART" id="SM00822"/>
    </source>
</evidence>
<dbReference type="InterPro" id="IPR020904">
    <property type="entry name" value="Sc_DH/Rdtase_CS"/>
</dbReference>
<dbReference type="RefSeq" id="WP_067379414.1">
    <property type="nucleotide sequence ID" value="NZ_CP015839.1"/>
</dbReference>
<evidence type="ECO:0000313" key="5">
    <source>
        <dbReference type="Proteomes" id="UP000078070"/>
    </source>
</evidence>
<keyword evidence="5" id="KW-1185">Reference proteome</keyword>
<dbReference type="OrthoDB" id="9804774at2"/>
<dbReference type="Pfam" id="PF13561">
    <property type="entry name" value="adh_short_C2"/>
    <property type="match status" value="1"/>
</dbReference>
<dbReference type="AlphaFoldDB" id="A0A1A9EW54"/>
<gene>
    <name evidence="4" type="primary">fabG</name>
    <name evidence="4" type="ORF">A8C75_05935</name>
</gene>
<evidence type="ECO:0000256" key="1">
    <source>
        <dbReference type="ARBA" id="ARBA00006484"/>
    </source>
</evidence>
<feature type="domain" description="Ketoreductase" evidence="3">
    <location>
        <begin position="6"/>
        <end position="194"/>
    </location>
</feature>
<organism evidence="4 5">
    <name type="scientific">Marinobacterium aestuarii</name>
    <dbReference type="NCBI Taxonomy" id="1821621"/>
    <lineage>
        <taxon>Bacteria</taxon>
        <taxon>Pseudomonadati</taxon>
        <taxon>Pseudomonadota</taxon>
        <taxon>Gammaproteobacteria</taxon>
        <taxon>Oceanospirillales</taxon>
        <taxon>Oceanospirillaceae</taxon>
        <taxon>Marinobacterium</taxon>
    </lineage>
</organism>
<dbReference type="PANTHER" id="PTHR42760:SF135">
    <property type="entry name" value="BLL7886 PROTEIN"/>
    <property type="match status" value="1"/>
</dbReference>
<sequence length="253" mass="26839">MDIKDKVIVITGGGRGLGRAMALELAGKGARLALVDMNGPDLDETSGLCMEKGVEARSYLCNVTDEAAVEQLFIDIATDFGAINGLINNAGVTRDALLVKAKDGKVVSKMTLDNWNMVMNVNLTGTFLCAREAACKMIELGNPGCIINISSISRSGNMGQTNYTATKAGAQAMAVTWAKELARYGIRAASIAPGFIATDMVMAMKPEALEKMAAGIPAKRLGQPEEIARTVTFILENDYISGRCIEVDGALRI</sequence>
<dbReference type="GO" id="GO:0030497">
    <property type="term" value="P:fatty acid elongation"/>
    <property type="evidence" value="ECO:0007669"/>
    <property type="project" value="TreeGrafter"/>
</dbReference>
<name>A0A1A9EW54_9GAMM</name>
<accession>A0A1A9EW54</accession>
<reference evidence="4 5" key="2">
    <citation type="journal article" date="2018" name="Int. J. Syst. Evol. Microbiol.">
        <title>Marinobacterium aestuarii sp. nov., a benzene-degrading marine bacterium isolated from estuary sediment.</title>
        <authorList>
            <person name="Bae S.S."/>
            <person name="Jung J."/>
            <person name="Chung D."/>
            <person name="Baek K."/>
        </authorList>
    </citation>
    <scope>NUCLEOTIDE SEQUENCE [LARGE SCALE GENOMIC DNA]</scope>
    <source>
        <strain evidence="4 5">ST58-10</strain>
    </source>
</reference>
<dbReference type="SUPFAM" id="SSF51735">
    <property type="entry name" value="NAD(P)-binding Rossmann-fold domains"/>
    <property type="match status" value="1"/>
</dbReference>
<comment type="similarity">
    <text evidence="1">Belongs to the short-chain dehydrogenases/reductases (SDR) family.</text>
</comment>
<dbReference type="Gene3D" id="3.40.50.720">
    <property type="entry name" value="NAD(P)-binding Rossmann-like Domain"/>
    <property type="match status" value="1"/>
</dbReference>
<protein>
    <submittedName>
        <fullName evidence="4">3-oxoacyl-ACP reductase</fullName>
    </submittedName>
</protein>
<keyword evidence="2" id="KW-0560">Oxidoreductase</keyword>